<evidence type="ECO:0000313" key="3">
    <source>
        <dbReference type="Proteomes" id="UP000501914"/>
    </source>
</evidence>
<dbReference type="Gene3D" id="1.10.30.50">
    <property type="match status" value="1"/>
</dbReference>
<proteinExistence type="predicted"/>
<evidence type="ECO:0000313" key="2">
    <source>
        <dbReference type="EMBL" id="QIW80010.1"/>
    </source>
</evidence>
<dbReference type="GO" id="GO:0004519">
    <property type="term" value="F:endonuclease activity"/>
    <property type="evidence" value="ECO:0007669"/>
    <property type="project" value="UniProtKB-KW"/>
</dbReference>
<name>A0A6H0WHJ1_9BACI</name>
<dbReference type="EMBL" id="CP048852">
    <property type="protein sequence ID" value="QIW80010.1"/>
    <property type="molecule type" value="Genomic_DNA"/>
</dbReference>
<keyword evidence="2" id="KW-0255">Endonuclease</keyword>
<dbReference type="KEGG" id="bteq:G4P54_09415"/>
<keyword evidence="2" id="KW-0378">Hydrolase</keyword>
<organism evidence="2 3">
    <name type="scientific">Bacillus tequilensis</name>
    <dbReference type="NCBI Taxonomy" id="227866"/>
    <lineage>
        <taxon>Bacteria</taxon>
        <taxon>Bacillati</taxon>
        <taxon>Bacillota</taxon>
        <taxon>Bacilli</taxon>
        <taxon>Bacillales</taxon>
        <taxon>Bacillaceae</taxon>
        <taxon>Bacillus</taxon>
    </lineage>
</organism>
<dbReference type="CDD" id="cd00085">
    <property type="entry name" value="HNHc"/>
    <property type="match status" value="1"/>
</dbReference>
<dbReference type="InterPro" id="IPR003615">
    <property type="entry name" value="HNH_nuc"/>
</dbReference>
<sequence length="276" mass="32063">MSTVKHENISYSSGISVAAAAIDSFYFHGIDYNGFLSDGFSGLIPLLSKPNEYTVLHRYLYDFSNITEEVDVMYKNIDDLSILFDFMKRVLAEVELTPDLIQPTYDECKNEFHRECNCYPVFKQWMDYVIDNSKLINEALTHAAFQIAFLDRQFLHDFHHEISKEIERYALTMDKDIKIGFTQKNGFKRGYFPVWMKKAVFHRDKGCCVNCRRDLTGYFNVNGAYHIDHIIPLKLYGNNDPSNFQILCDTCNTQKGARSTVTNNVSVPFWNLELED</sequence>
<dbReference type="Pfam" id="PF01844">
    <property type="entry name" value="HNH"/>
    <property type="match status" value="1"/>
</dbReference>
<dbReference type="Proteomes" id="UP000501914">
    <property type="component" value="Chromosome"/>
</dbReference>
<dbReference type="RefSeq" id="WP_167872474.1">
    <property type="nucleotide sequence ID" value="NZ_CP048852.1"/>
</dbReference>
<gene>
    <name evidence="2" type="ORF">G4P54_09415</name>
</gene>
<dbReference type="GO" id="GO:0008270">
    <property type="term" value="F:zinc ion binding"/>
    <property type="evidence" value="ECO:0007669"/>
    <property type="project" value="InterPro"/>
</dbReference>
<dbReference type="AlphaFoldDB" id="A0A6H0WHJ1"/>
<evidence type="ECO:0000259" key="1">
    <source>
        <dbReference type="SMART" id="SM00507"/>
    </source>
</evidence>
<dbReference type="SMART" id="SM00507">
    <property type="entry name" value="HNHc"/>
    <property type="match status" value="1"/>
</dbReference>
<dbReference type="InterPro" id="IPR002711">
    <property type="entry name" value="HNH"/>
</dbReference>
<keyword evidence="3" id="KW-1185">Reference proteome</keyword>
<dbReference type="GO" id="GO:0003676">
    <property type="term" value="F:nucleic acid binding"/>
    <property type="evidence" value="ECO:0007669"/>
    <property type="project" value="InterPro"/>
</dbReference>
<feature type="domain" description="HNH nuclease" evidence="1">
    <location>
        <begin position="195"/>
        <end position="253"/>
    </location>
</feature>
<reference evidence="2 3" key="1">
    <citation type="submission" date="2020-02" db="EMBL/GenBank/DDBJ databases">
        <title>Genome sequencing, annotation and comparative genomic analysis of Bacillus tequilensis EA-CB0015, an effective biological control agent against Pseudocercospora fijiensis in banana plants.</title>
        <authorList>
            <person name="Cuellar-Gaviria T.Z."/>
            <person name="Ju K.-S."/>
            <person name="Villegas-Escobar V."/>
        </authorList>
    </citation>
    <scope>NUCLEOTIDE SEQUENCE [LARGE SCALE GENOMIC DNA]</scope>
    <source>
        <strain evidence="2 3">EA-CB0015</strain>
    </source>
</reference>
<accession>A0A6H0WHJ1</accession>
<keyword evidence="2" id="KW-0540">Nuclease</keyword>
<protein>
    <submittedName>
        <fullName evidence="2">HNH endonuclease</fullName>
    </submittedName>
</protein>